<dbReference type="GO" id="GO:0051087">
    <property type="term" value="F:protein-folding chaperone binding"/>
    <property type="evidence" value="ECO:0007669"/>
    <property type="project" value="TreeGrafter"/>
</dbReference>
<feature type="coiled-coil region" evidence="3">
    <location>
        <begin position="70"/>
        <end position="97"/>
    </location>
</feature>
<evidence type="ECO:0000256" key="2">
    <source>
        <dbReference type="ARBA" id="ARBA00023186"/>
    </source>
</evidence>
<evidence type="ECO:0000256" key="3">
    <source>
        <dbReference type="SAM" id="Coils"/>
    </source>
</evidence>
<evidence type="ECO:0000256" key="1">
    <source>
        <dbReference type="ARBA" id="ARBA00008045"/>
    </source>
</evidence>
<dbReference type="InterPro" id="IPR002777">
    <property type="entry name" value="PFD_beta-like"/>
</dbReference>
<dbReference type="GO" id="GO:0051131">
    <property type="term" value="P:chaperone-mediated protein complex assembly"/>
    <property type="evidence" value="ECO:0007669"/>
    <property type="project" value="TreeGrafter"/>
</dbReference>
<dbReference type="EMBL" id="CAJVPV010002728">
    <property type="protein sequence ID" value="CAG8534098.1"/>
    <property type="molecule type" value="Genomic_DNA"/>
</dbReference>
<evidence type="ECO:0000313" key="5">
    <source>
        <dbReference type="Proteomes" id="UP000789342"/>
    </source>
</evidence>
<name>A0A9N9AN76_9GLOM</name>
<dbReference type="OrthoDB" id="248120at2759"/>
<keyword evidence="3" id="KW-0175">Coiled coil</keyword>
<dbReference type="CDD" id="cd23161">
    <property type="entry name" value="Prefoldin_6"/>
    <property type="match status" value="1"/>
</dbReference>
<dbReference type="InterPro" id="IPR009053">
    <property type="entry name" value="Prefoldin"/>
</dbReference>
<organism evidence="4 5">
    <name type="scientific">Acaulospora morrowiae</name>
    <dbReference type="NCBI Taxonomy" id="94023"/>
    <lineage>
        <taxon>Eukaryota</taxon>
        <taxon>Fungi</taxon>
        <taxon>Fungi incertae sedis</taxon>
        <taxon>Mucoromycota</taxon>
        <taxon>Glomeromycotina</taxon>
        <taxon>Glomeromycetes</taxon>
        <taxon>Diversisporales</taxon>
        <taxon>Acaulosporaceae</taxon>
        <taxon>Acaulospora</taxon>
    </lineage>
</organism>
<protein>
    <submittedName>
        <fullName evidence="4">10679_t:CDS:1</fullName>
    </submittedName>
</protein>
<accession>A0A9N9AN76</accession>
<comment type="caution">
    <text evidence="4">The sequence shown here is derived from an EMBL/GenBank/DDBJ whole genome shotgun (WGS) entry which is preliminary data.</text>
</comment>
<reference evidence="4" key="1">
    <citation type="submission" date="2021-06" db="EMBL/GenBank/DDBJ databases">
        <authorList>
            <person name="Kallberg Y."/>
            <person name="Tangrot J."/>
            <person name="Rosling A."/>
        </authorList>
    </citation>
    <scope>NUCLEOTIDE SEQUENCE</scope>
    <source>
        <strain evidence="4">CL551</strain>
    </source>
</reference>
<dbReference type="GO" id="GO:0051082">
    <property type="term" value="F:unfolded protein binding"/>
    <property type="evidence" value="ECO:0007669"/>
    <property type="project" value="InterPro"/>
</dbReference>
<dbReference type="GO" id="GO:0016272">
    <property type="term" value="C:prefoldin complex"/>
    <property type="evidence" value="ECO:0007669"/>
    <property type="project" value="InterPro"/>
</dbReference>
<dbReference type="AlphaFoldDB" id="A0A9N9AN76"/>
<dbReference type="PANTHER" id="PTHR21431:SF0">
    <property type="entry name" value="PREFOLDIN SUBUNIT 6"/>
    <property type="match status" value="1"/>
</dbReference>
<evidence type="ECO:0000313" key="4">
    <source>
        <dbReference type="EMBL" id="CAG8534098.1"/>
    </source>
</evidence>
<dbReference type="Gene3D" id="1.10.287.370">
    <property type="match status" value="1"/>
</dbReference>
<keyword evidence="5" id="KW-1185">Reference proteome</keyword>
<dbReference type="GO" id="GO:0005737">
    <property type="term" value="C:cytoplasm"/>
    <property type="evidence" value="ECO:0007669"/>
    <property type="project" value="TreeGrafter"/>
</dbReference>
<dbReference type="Pfam" id="PF01920">
    <property type="entry name" value="Prefoldin_2"/>
    <property type="match status" value="1"/>
</dbReference>
<comment type="similarity">
    <text evidence="1">Belongs to the prefoldin subunit beta family.</text>
</comment>
<feature type="non-terminal residue" evidence="4">
    <location>
        <position position="1"/>
    </location>
</feature>
<proteinExistence type="inferred from homology"/>
<keyword evidence="2" id="KW-0143">Chaperone</keyword>
<sequence>ENEIVEKEFKLLNDDSNIYKLIGPVLVKQEKSEATLNVSKRLEYIRSEMFVSFLLSLYCCGDKLTTRDLTKRVESQIKDLTEKLEKKKLEVVEIQGQYSLSLQKSEAATQ</sequence>
<dbReference type="SUPFAM" id="SSF46579">
    <property type="entry name" value="Prefoldin"/>
    <property type="match status" value="1"/>
</dbReference>
<dbReference type="PANTHER" id="PTHR21431">
    <property type="entry name" value="PREFOLDIN SUBUNIT 6"/>
    <property type="match status" value="1"/>
</dbReference>
<dbReference type="Proteomes" id="UP000789342">
    <property type="component" value="Unassembled WGS sequence"/>
</dbReference>
<gene>
    <name evidence="4" type="ORF">AMORRO_LOCUS4811</name>
</gene>
<dbReference type="GO" id="GO:0006457">
    <property type="term" value="P:protein folding"/>
    <property type="evidence" value="ECO:0007669"/>
    <property type="project" value="InterPro"/>
</dbReference>